<sequence>MSDPTPPANSPPAPPPATDRDGEDQRGPSALGEAWGEIVQGSPSWLTSLVLHMVVVIVLALWSLPVLPELSKNLLLSEPSTEEESFDDFEEINLDQAELETEPVEFEVQPEVEQLAEEVSLSTFEDLTAAPTFTELSDVGLTPAAPSLPSDALGFSGVGTTGRGKMSLAAIAKAGGSAESEEAIENALKWIAEHQNPDGTWTLVHTLGPCQGRCPNPSNRPPAESVRAGTGLALLPFLGAGQTHKDGKYKRVVTRGLEALGRLGKVEDVGASWRDAIGGGAYSHGIAAIALSEAYGMTGDSSVGGFAQAAIDHIIASQGTDGGWRYAANQVPGDTSVVGWQVMALKSAYLAHLRVPPAVAAGASQFLNTVSHANGTEYSYLPSPTDPNYGPSPTRSSIGLLCRMYLGWKRDNEALREGVLKLAERGPSNNDYYYNYYASQVLFQYTGGKGAVWRDWNLKLRDQLIGQQETQGHARGSWYTDGPHNDTGGRLYMTSLATMTLEVYYRYMPIYQTDAVDKEFPE</sequence>
<evidence type="ECO:0000313" key="2">
    <source>
        <dbReference type="EMBL" id="TWT32338.1"/>
    </source>
</evidence>
<evidence type="ECO:0008006" key="4">
    <source>
        <dbReference type="Google" id="ProtNLM"/>
    </source>
</evidence>
<dbReference type="SUPFAM" id="SSF48239">
    <property type="entry name" value="Terpenoid cyclases/Protein prenyltransferases"/>
    <property type="match status" value="1"/>
</dbReference>
<dbReference type="Gene3D" id="1.50.10.20">
    <property type="match status" value="2"/>
</dbReference>
<feature type="compositionally biased region" description="Pro residues" evidence="1">
    <location>
        <begin position="1"/>
        <end position="17"/>
    </location>
</feature>
<keyword evidence="3" id="KW-1185">Reference proteome</keyword>
<dbReference type="AlphaFoldDB" id="A0A5C5V1I9"/>
<organism evidence="2 3">
    <name type="scientific">Posidoniimonas corsicana</name>
    <dbReference type="NCBI Taxonomy" id="1938618"/>
    <lineage>
        <taxon>Bacteria</taxon>
        <taxon>Pseudomonadati</taxon>
        <taxon>Planctomycetota</taxon>
        <taxon>Planctomycetia</taxon>
        <taxon>Pirellulales</taxon>
        <taxon>Lacipirellulaceae</taxon>
        <taxon>Posidoniimonas</taxon>
    </lineage>
</organism>
<evidence type="ECO:0000313" key="3">
    <source>
        <dbReference type="Proteomes" id="UP000316714"/>
    </source>
</evidence>
<feature type="region of interest" description="Disordered" evidence="1">
    <location>
        <begin position="1"/>
        <end position="30"/>
    </location>
</feature>
<dbReference type="EMBL" id="SIHJ01000003">
    <property type="protein sequence ID" value="TWT32338.1"/>
    <property type="molecule type" value="Genomic_DNA"/>
</dbReference>
<proteinExistence type="predicted"/>
<name>A0A5C5V1I9_9BACT</name>
<dbReference type="InterPro" id="IPR008930">
    <property type="entry name" value="Terpenoid_cyclase/PrenylTrfase"/>
</dbReference>
<dbReference type="OrthoDB" id="238862at2"/>
<dbReference type="RefSeq" id="WP_146567616.1">
    <property type="nucleotide sequence ID" value="NZ_SIHJ01000003.1"/>
</dbReference>
<accession>A0A5C5V1I9</accession>
<evidence type="ECO:0000256" key="1">
    <source>
        <dbReference type="SAM" id="MobiDB-lite"/>
    </source>
</evidence>
<gene>
    <name evidence="2" type="ORF">KOR34_41010</name>
</gene>
<dbReference type="Proteomes" id="UP000316714">
    <property type="component" value="Unassembled WGS sequence"/>
</dbReference>
<comment type="caution">
    <text evidence="2">The sequence shown here is derived from an EMBL/GenBank/DDBJ whole genome shotgun (WGS) entry which is preliminary data.</text>
</comment>
<protein>
    <recommendedName>
        <fullName evidence="4">Squalene cyclase C-terminal domain-containing protein</fullName>
    </recommendedName>
</protein>
<reference evidence="2 3" key="1">
    <citation type="submission" date="2019-02" db="EMBL/GenBank/DDBJ databases">
        <title>Deep-cultivation of Planctomycetes and their phenomic and genomic characterization uncovers novel biology.</title>
        <authorList>
            <person name="Wiegand S."/>
            <person name="Jogler M."/>
            <person name="Boedeker C."/>
            <person name="Pinto D."/>
            <person name="Vollmers J."/>
            <person name="Rivas-Marin E."/>
            <person name="Kohn T."/>
            <person name="Peeters S.H."/>
            <person name="Heuer A."/>
            <person name="Rast P."/>
            <person name="Oberbeckmann S."/>
            <person name="Bunk B."/>
            <person name="Jeske O."/>
            <person name="Meyerdierks A."/>
            <person name="Storesund J.E."/>
            <person name="Kallscheuer N."/>
            <person name="Luecker S."/>
            <person name="Lage O.M."/>
            <person name="Pohl T."/>
            <person name="Merkel B.J."/>
            <person name="Hornburger P."/>
            <person name="Mueller R.-W."/>
            <person name="Bruemmer F."/>
            <person name="Labrenz M."/>
            <person name="Spormann A.M."/>
            <person name="Op Den Camp H."/>
            <person name="Overmann J."/>
            <person name="Amann R."/>
            <person name="Jetten M.S.M."/>
            <person name="Mascher T."/>
            <person name="Medema M.H."/>
            <person name="Devos D.P."/>
            <person name="Kaster A.-K."/>
            <person name="Ovreas L."/>
            <person name="Rohde M."/>
            <person name="Galperin M.Y."/>
            <person name="Jogler C."/>
        </authorList>
    </citation>
    <scope>NUCLEOTIDE SEQUENCE [LARGE SCALE GENOMIC DNA]</scope>
    <source>
        <strain evidence="2 3">KOR34</strain>
    </source>
</reference>